<gene>
    <name evidence="1" type="ORF">CJO77_20940</name>
</gene>
<evidence type="ECO:0000313" key="2">
    <source>
        <dbReference type="Proteomes" id="UP000261758"/>
    </source>
</evidence>
<evidence type="ECO:0000313" key="1">
    <source>
        <dbReference type="EMBL" id="AXV84009.1"/>
    </source>
</evidence>
<dbReference type="AlphaFoldDB" id="A0AAD0SCH7"/>
<proteinExistence type="predicted"/>
<organism evidence="1 2">
    <name type="scientific">Ralstonia solanacearum</name>
    <name type="common">Pseudomonas solanacearum</name>
    <dbReference type="NCBI Taxonomy" id="305"/>
    <lineage>
        <taxon>Bacteria</taxon>
        <taxon>Pseudomonadati</taxon>
        <taxon>Pseudomonadota</taxon>
        <taxon>Betaproteobacteria</taxon>
        <taxon>Burkholderiales</taxon>
        <taxon>Burkholderiaceae</taxon>
        <taxon>Ralstonia</taxon>
        <taxon>Ralstonia solanacearum species complex</taxon>
    </lineage>
</organism>
<protein>
    <submittedName>
        <fullName evidence="1">Invasin/intimin cell-adhesion domain protein</fullName>
    </submittedName>
</protein>
<sequence length="532" mass="56651">MSFGSENEKFVDFGDPAIKWAHRTFTTQVLQASYALVFGPAQEGGQDLVCQDCASVIAYPQMFYTYAAYAKLQSPQLPDDIQAAPGEGFPEIDVVILEGNSEQYSDAPGTTLPNSVVVFQLVDPGGTGTQFEDEANPARYQTTANDSGVATIPAGKLVAGQKPGNVTLQVTVADDVAATFPAVVHADYPPDGEDVTVLNPNNGISMNPLSEYDDSIVFQDAIPNQGGVRGKLIHVEIRQNGQLVDDPNAPYFDTGTGHVFQWKGTTGEEGRLETPNLWSGAQSGKFQVFAYLDGYPKRNAPIELDVVGVDHVNPANPQVKAIRNTDVVDYWTVTALDSNDKPATAQRINFTIVQGGNVDATFLVSGTHQAEGVSNPETGVVSVPALRVTDESGHFEISVADGSYKPLSTIYVEVIDPQTPSLVVFDDAPPDLKNAAGTILKEGKIGVYVYIGNPNPHPSDRFISGRLGLSIADPNNTGTTFNSGSPLNSYADIIDGYAKVPEIKLGGNPGTFTILATVDTYGLHDALPLQIG</sequence>
<keyword evidence="1" id="KW-0614">Plasmid</keyword>
<name>A0AAD0SCH7_RALSL</name>
<dbReference type="EMBL" id="CP022760">
    <property type="protein sequence ID" value="AXV84009.1"/>
    <property type="molecule type" value="Genomic_DNA"/>
</dbReference>
<dbReference type="Proteomes" id="UP000261758">
    <property type="component" value="Plasmid unnamed"/>
</dbReference>
<geneLocation type="plasmid" evidence="1 2">
    <name>unnamed</name>
</geneLocation>
<reference evidence="1 2" key="1">
    <citation type="submission" date="2017-08" db="EMBL/GenBank/DDBJ databases">
        <title>Genome sequences of Ralstonia solanacearum Species Complex (RSSC) isolated from Potato bacterial wilts in Korea.</title>
        <authorList>
            <person name="Cho H."/>
            <person name="Song E.-S."/>
            <person name="Lee Y.K."/>
            <person name="Lee S."/>
            <person name="Lee S.-W."/>
            <person name="Jo A."/>
            <person name="Kim J.-G."/>
            <person name="Hwang I."/>
        </authorList>
    </citation>
    <scope>NUCLEOTIDE SEQUENCE [LARGE SCALE GENOMIC DNA]</scope>
    <source>
        <strain evidence="1 2">T98</strain>
        <plasmid evidence="1 2">unnamed</plasmid>
    </source>
</reference>
<accession>A0AAD0SCH7</accession>